<dbReference type="Pfam" id="PF00583">
    <property type="entry name" value="Acetyltransf_1"/>
    <property type="match status" value="1"/>
</dbReference>
<dbReference type="CDD" id="cd04301">
    <property type="entry name" value="NAT_SF"/>
    <property type="match status" value="1"/>
</dbReference>
<evidence type="ECO:0000313" key="5">
    <source>
        <dbReference type="EMBL" id="RKQ16316.1"/>
    </source>
</evidence>
<dbReference type="EMBL" id="RBZO01000009">
    <property type="protein sequence ID" value="RKQ16316.1"/>
    <property type="molecule type" value="Genomic_DNA"/>
</dbReference>
<evidence type="ECO:0000259" key="4">
    <source>
        <dbReference type="PROSITE" id="PS51186"/>
    </source>
</evidence>
<keyword evidence="1 3" id="KW-0808">Transferase</keyword>
<dbReference type="RefSeq" id="WP_121130244.1">
    <property type="nucleotide sequence ID" value="NZ_JBHUFK010000007.1"/>
</dbReference>
<dbReference type="SUPFAM" id="SSF55729">
    <property type="entry name" value="Acyl-CoA N-acyltransferases (Nat)"/>
    <property type="match status" value="1"/>
</dbReference>
<dbReference type="OrthoDB" id="2242710at2"/>
<dbReference type="NCBIfam" id="NF010241">
    <property type="entry name" value="PRK13688.1"/>
    <property type="match status" value="1"/>
</dbReference>
<dbReference type="PIRSF" id="PIRSF037732">
    <property type="entry name" value="YlbP_prd"/>
    <property type="match status" value="1"/>
</dbReference>
<dbReference type="AlphaFoldDB" id="A0A494Z1A9"/>
<protein>
    <recommendedName>
        <fullName evidence="3">Uncharacterized N-acetyltransferase D8M05_07495</fullName>
        <ecNumber evidence="3">2.3.1.-</ecNumber>
    </recommendedName>
</protein>
<dbReference type="InterPro" id="IPR016181">
    <property type="entry name" value="Acyl_CoA_acyltransferase"/>
</dbReference>
<evidence type="ECO:0000256" key="2">
    <source>
        <dbReference type="ARBA" id="ARBA00023315"/>
    </source>
</evidence>
<accession>A0A494Z1A9</accession>
<gene>
    <name evidence="5" type="ORF">D8M05_07495</name>
</gene>
<sequence length="160" mass="19073">MYGIKVERLLINYKTLEMFKRFREYGHQELSMMEDLENKIVENNSRSPFYGIYFGNNLVARMSLYEINKSYDHYFDPPQDYLALWKLEVLPDYQGKGYGKALVDFAKSKHLPIKTNPRINSQGFWEKMGFQKAHYDMERDLGENPLIWLPEGVNEKELEK</sequence>
<dbReference type="Proteomes" id="UP000281813">
    <property type="component" value="Unassembled WGS sequence"/>
</dbReference>
<organism evidence="5 6">
    <name type="scientific">Oceanobacillus bengalensis</name>
    <dbReference type="NCBI Taxonomy" id="1435466"/>
    <lineage>
        <taxon>Bacteria</taxon>
        <taxon>Bacillati</taxon>
        <taxon>Bacillota</taxon>
        <taxon>Bacilli</taxon>
        <taxon>Bacillales</taxon>
        <taxon>Bacillaceae</taxon>
        <taxon>Oceanobacillus</taxon>
    </lineage>
</organism>
<keyword evidence="2 3" id="KW-0012">Acyltransferase</keyword>
<dbReference type="PROSITE" id="PS51186">
    <property type="entry name" value="GNAT"/>
    <property type="match status" value="1"/>
</dbReference>
<evidence type="ECO:0000313" key="6">
    <source>
        <dbReference type="Proteomes" id="UP000281813"/>
    </source>
</evidence>
<feature type="domain" description="N-acetyltransferase" evidence="4">
    <location>
        <begin position="9"/>
        <end position="151"/>
    </location>
</feature>
<dbReference type="InterPro" id="IPR017274">
    <property type="entry name" value="YlbP"/>
</dbReference>
<evidence type="ECO:0000256" key="1">
    <source>
        <dbReference type="ARBA" id="ARBA00022679"/>
    </source>
</evidence>
<dbReference type="GO" id="GO:0016747">
    <property type="term" value="F:acyltransferase activity, transferring groups other than amino-acyl groups"/>
    <property type="evidence" value="ECO:0007669"/>
    <property type="project" value="UniProtKB-UniRule"/>
</dbReference>
<dbReference type="InterPro" id="IPR000182">
    <property type="entry name" value="GNAT_dom"/>
</dbReference>
<proteinExistence type="inferred from homology"/>
<keyword evidence="6" id="KW-1185">Reference proteome</keyword>
<evidence type="ECO:0000256" key="3">
    <source>
        <dbReference type="HAMAP-Rule" id="MF_00824"/>
    </source>
</evidence>
<comment type="caution">
    <text evidence="5">The sequence shown here is derived from an EMBL/GenBank/DDBJ whole genome shotgun (WGS) entry which is preliminary data.</text>
</comment>
<reference evidence="5 6" key="1">
    <citation type="journal article" date="2015" name="Antonie Van Leeuwenhoek">
        <title>Oceanobacillus bengalensis sp. nov., a bacterium isolated from seawater of the Bay of Bengal.</title>
        <authorList>
            <person name="Yongchang O."/>
            <person name="Xiang W."/>
            <person name="Wang G."/>
        </authorList>
    </citation>
    <scope>NUCLEOTIDE SEQUENCE [LARGE SCALE GENOMIC DNA]</scope>
    <source>
        <strain evidence="5 6">MCCC 1K00260</strain>
    </source>
</reference>
<dbReference type="EC" id="2.3.1.-" evidence="3"/>
<dbReference type="Gene3D" id="3.40.630.30">
    <property type="match status" value="1"/>
</dbReference>
<dbReference type="HAMAP" id="MF_00824">
    <property type="entry name" value="Acetyltransf_YlbP"/>
    <property type="match status" value="1"/>
</dbReference>
<name>A0A494Z1A9_9BACI</name>